<keyword evidence="3" id="KW-1185">Reference proteome</keyword>
<comment type="caution">
    <text evidence="2">The sequence shown here is derived from an EMBL/GenBank/DDBJ whole genome shotgun (WGS) entry which is preliminary data.</text>
</comment>
<protein>
    <submittedName>
        <fullName evidence="2">Uncharacterized protein</fullName>
    </submittedName>
</protein>
<reference evidence="2 3" key="1">
    <citation type="submission" date="2014-06" db="EMBL/GenBank/DDBJ databases">
        <authorList>
            <person name="Le Roux F."/>
        </authorList>
    </citation>
    <scope>NUCLEOTIDE SEQUENCE [LARGE SCALE GENOMIC DNA]</scope>
    <source>
        <strain evidence="2 3">J2-31</strain>
    </source>
</reference>
<proteinExistence type="predicted"/>
<dbReference type="EMBL" id="CCKJ01000043">
    <property type="protein sequence ID" value="CDT86737.1"/>
    <property type="molecule type" value="Genomic_DNA"/>
</dbReference>
<name>A0AA86X115_9VIBR</name>
<sequence>MDIKKLSLDKVEKVIGGTGPRRAVPRGGGGYRGDKGQRRRDGNEAAAGGHDSRGTGDRSRRGQGGREIERCFLRYGGAFPPLFCTVPSLR</sequence>
<gene>
    <name evidence="2" type="ORF">VCR31J2_1370035</name>
</gene>
<evidence type="ECO:0000313" key="2">
    <source>
        <dbReference type="EMBL" id="CDT86737.1"/>
    </source>
</evidence>
<evidence type="ECO:0000256" key="1">
    <source>
        <dbReference type="SAM" id="MobiDB-lite"/>
    </source>
</evidence>
<dbReference type="Proteomes" id="UP000041625">
    <property type="component" value="Unassembled WGS sequence"/>
</dbReference>
<feature type="compositionally biased region" description="Basic and acidic residues" evidence="1">
    <location>
        <begin position="50"/>
        <end position="64"/>
    </location>
</feature>
<accession>A0AA86X115</accession>
<feature type="compositionally biased region" description="Basic and acidic residues" evidence="1">
    <location>
        <begin position="32"/>
        <end position="43"/>
    </location>
</feature>
<feature type="region of interest" description="Disordered" evidence="1">
    <location>
        <begin position="14"/>
        <end position="64"/>
    </location>
</feature>
<organism evidence="2 3">
    <name type="scientific">Vibrio coralliirubri</name>
    <dbReference type="NCBI Taxonomy" id="1516159"/>
    <lineage>
        <taxon>Bacteria</taxon>
        <taxon>Pseudomonadati</taxon>
        <taxon>Pseudomonadota</taxon>
        <taxon>Gammaproteobacteria</taxon>
        <taxon>Vibrionales</taxon>
        <taxon>Vibrionaceae</taxon>
        <taxon>Vibrio</taxon>
    </lineage>
</organism>
<evidence type="ECO:0000313" key="3">
    <source>
        <dbReference type="Proteomes" id="UP000041625"/>
    </source>
</evidence>
<dbReference type="AlphaFoldDB" id="A0AA86X115"/>